<dbReference type="eggNOG" id="ENOG502SH1G">
    <property type="taxonomic scope" value="Eukaryota"/>
</dbReference>
<organism evidence="2 3">
    <name type="scientific">Coprinopsis cinerea (strain Okayama-7 / 130 / ATCC MYA-4618 / FGSC 9003)</name>
    <name type="common">Inky cap fungus</name>
    <name type="synonym">Hormographiella aspergillata</name>
    <dbReference type="NCBI Taxonomy" id="240176"/>
    <lineage>
        <taxon>Eukaryota</taxon>
        <taxon>Fungi</taxon>
        <taxon>Dikarya</taxon>
        <taxon>Basidiomycota</taxon>
        <taxon>Agaricomycotina</taxon>
        <taxon>Agaricomycetes</taxon>
        <taxon>Agaricomycetidae</taxon>
        <taxon>Agaricales</taxon>
        <taxon>Agaricineae</taxon>
        <taxon>Psathyrellaceae</taxon>
        <taxon>Coprinopsis</taxon>
    </lineage>
</organism>
<protein>
    <submittedName>
        <fullName evidence="2">Uncharacterized protein</fullName>
    </submittedName>
</protein>
<proteinExistence type="predicted"/>
<feature type="region of interest" description="Disordered" evidence="1">
    <location>
        <begin position="94"/>
        <end position="227"/>
    </location>
</feature>
<evidence type="ECO:0000313" key="2">
    <source>
        <dbReference type="EMBL" id="EAU93430.2"/>
    </source>
</evidence>
<gene>
    <name evidence="2" type="ORF">CC1G_04409</name>
</gene>
<dbReference type="RefSeq" id="XP_001828438.2">
    <property type="nucleotide sequence ID" value="XM_001828386.2"/>
</dbReference>
<feature type="region of interest" description="Disordered" evidence="1">
    <location>
        <begin position="1"/>
        <end position="25"/>
    </location>
</feature>
<feature type="compositionally biased region" description="Basic and acidic residues" evidence="1">
    <location>
        <begin position="210"/>
        <end position="227"/>
    </location>
</feature>
<dbReference type="AlphaFoldDB" id="A8N0I8"/>
<evidence type="ECO:0000313" key="3">
    <source>
        <dbReference type="Proteomes" id="UP000001861"/>
    </source>
</evidence>
<dbReference type="KEGG" id="cci:CC1G_04409"/>
<dbReference type="InParanoid" id="A8N0I8"/>
<dbReference type="Proteomes" id="UP000001861">
    <property type="component" value="Unassembled WGS sequence"/>
</dbReference>
<keyword evidence="3" id="KW-1185">Reference proteome</keyword>
<dbReference type="HOGENOM" id="CLU_090743_0_0_1"/>
<dbReference type="GeneID" id="6004861"/>
<sequence length="227" mass="25254">MNAVMQQRYPHNDLPPSPRHPQDDLRQALSQANAIIEQAPPPSLREILTAYRTKGDGDRDMLLAMLNAKTAEDQRISSVASLQRTVIELYQQTGSPEFLPPPRNGAGNYAPYPPSYPSPSSSYPPDQRSSRRAMNSHRTQSGGESPPRTHSHMPPPPRDGANSHQEPHPRKRHRASRSPSSHRGVYEPSHPAEQFPPSPYSSSDRTGAAPRREPRETNGDAAQQERE</sequence>
<dbReference type="OrthoDB" id="2537258at2759"/>
<accession>A8N0I8</accession>
<reference evidence="2 3" key="1">
    <citation type="journal article" date="2010" name="Proc. Natl. Acad. Sci. U.S.A.">
        <title>Insights into evolution of multicellular fungi from the assembled chromosomes of the mushroom Coprinopsis cinerea (Coprinus cinereus).</title>
        <authorList>
            <person name="Stajich J.E."/>
            <person name="Wilke S.K."/>
            <person name="Ahren D."/>
            <person name="Au C.H."/>
            <person name="Birren B.W."/>
            <person name="Borodovsky M."/>
            <person name="Burns C."/>
            <person name="Canback B."/>
            <person name="Casselton L.A."/>
            <person name="Cheng C.K."/>
            <person name="Deng J."/>
            <person name="Dietrich F.S."/>
            <person name="Fargo D.C."/>
            <person name="Farman M.L."/>
            <person name="Gathman A.C."/>
            <person name="Goldberg J."/>
            <person name="Guigo R."/>
            <person name="Hoegger P.J."/>
            <person name="Hooker J.B."/>
            <person name="Huggins A."/>
            <person name="James T.Y."/>
            <person name="Kamada T."/>
            <person name="Kilaru S."/>
            <person name="Kodira C."/>
            <person name="Kues U."/>
            <person name="Kupfer D."/>
            <person name="Kwan H.S."/>
            <person name="Lomsadze A."/>
            <person name="Li W."/>
            <person name="Lilly W.W."/>
            <person name="Ma L.J."/>
            <person name="Mackey A.J."/>
            <person name="Manning G."/>
            <person name="Martin F."/>
            <person name="Muraguchi H."/>
            <person name="Natvig D.O."/>
            <person name="Palmerini H."/>
            <person name="Ramesh M.A."/>
            <person name="Rehmeyer C.J."/>
            <person name="Roe B.A."/>
            <person name="Shenoy N."/>
            <person name="Stanke M."/>
            <person name="Ter-Hovhannisyan V."/>
            <person name="Tunlid A."/>
            <person name="Velagapudi R."/>
            <person name="Vision T.J."/>
            <person name="Zeng Q."/>
            <person name="Zolan M.E."/>
            <person name="Pukkila P.J."/>
        </authorList>
    </citation>
    <scope>NUCLEOTIDE SEQUENCE [LARGE SCALE GENOMIC DNA]</scope>
    <source>
        <strain evidence="3">Okayama-7 / 130 / ATCC MYA-4618 / FGSC 9003</strain>
    </source>
</reference>
<comment type="caution">
    <text evidence="2">The sequence shown here is derived from an EMBL/GenBank/DDBJ whole genome shotgun (WGS) entry which is preliminary data.</text>
</comment>
<dbReference type="OMA" id="HRTMLDM"/>
<name>A8N0I8_COPC7</name>
<dbReference type="VEuPathDB" id="FungiDB:CC1G_04409"/>
<dbReference type="EMBL" id="AACS02000001">
    <property type="protein sequence ID" value="EAU93430.2"/>
    <property type="molecule type" value="Genomic_DNA"/>
</dbReference>
<evidence type="ECO:0000256" key="1">
    <source>
        <dbReference type="SAM" id="MobiDB-lite"/>
    </source>
</evidence>